<name>A0ABX8QRF3_9ACTN</name>
<accession>A0ABX8QRF3</accession>
<feature type="domain" description="Histidine kinase/HSP90-like ATPase" evidence="2">
    <location>
        <begin position="29"/>
        <end position="147"/>
    </location>
</feature>
<dbReference type="SUPFAM" id="SSF55874">
    <property type="entry name" value="ATPase domain of HSP90 chaperone/DNA topoisomerase II/histidine kinase"/>
    <property type="match status" value="1"/>
</dbReference>
<dbReference type="PANTHER" id="PTHR35526">
    <property type="entry name" value="ANTI-SIGMA-F FACTOR RSBW-RELATED"/>
    <property type="match status" value="1"/>
</dbReference>
<keyword evidence="3" id="KW-0547">Nucleotide-binding</keyword>
<gene>
    <name evidence="3" type="ORF">AGRA3207_002213</name>
</gene>
<keyword evidence="1" id="KW-0808">Transferase</keyword>
<keyword evidence="3" id="KW-0067">ATP-binding</keyword>
<dbReference type="GO" id="GO:0005524">
    <property type="term" value="F:ATP binding"/>
    <property type="evidence" value="ECO:0007669"/>
    <property type="project" value="UniProtKB-KW"/>
</dbReference>
<evidence type="ECO:0000313" key="4">
    <source>
        <dbReference type="Proteomes" id="UP001049518"/>
    </source>
</evidence>
<keyword evidence="1" id="KW-0723">Serine/threonine-protein kinase</keyword>
<dbReference type="Proteomes" id="UP001049518">
    <property type="component" value="Chromosome"/>
</dbReference>
<dbReference type="Gene3D" id="3.30.565.10">
    <property type="entry name" value="Histidine kinase-like ATPase, C-terminal domain"/>
    <property type="match status" value="1"/>
</dbReference>
<dbReference type="InterPro" id="IPR036890">
    <property type="entry name" value="HATPase_C_sf"/>
</dbReference>
<sequence length="159" mass="16930">MTSTLDETSAGQQALEFQALRYKVAGTASVVAEVRLIVGAAGNRWNVGETTVEAAVLVASELVTNAVRATDEPITLRMSAVRDGLLIEVHDCSPKSPKQASPDLTIPTHHVPDDAPDPHGWGMGIVKYLSKQHGVKKEHGGKTVWAVLQMTAATRTKAP</sequence>
<dbReference type="InterPro" id="IPR003594">
    <property type="entry name" value="HATPase_dom"/>
</dbReference>
<protein>
    <submittedName>
        <fullName evidence="3">ATP-binding protein</fullName>
    </submittedName>
</protein>
<evidence type="ECO:0000259" key="2">
    <source>
        <dbReference type="Pfam" id="PF13581"/>
    </source>
</evidence>
<organism evidence="3 4">
    <name type="scientific">Actinomadura graeca</name>
    <dbReference type="NCBI Taxonomy" id="2750812"/>
    <lineage>
        <taxon>Bacteria</taxon>
        <taxon>Bacillati</taxon>
        <taxon>Actinomycetota</taxon>
        <taxon>Actinomycetes</taxon>
        <taxon>Streptosporangiales</taxon>
        <taxon>Thermomonosporaceae</taxon>
        <taxon>Actinomadura</taxon>
    </lineage>
</organism>
<keyword evidence="4" id="KW-1185">Reference proteome</keyword>
<evidence type="ECO:0000256" key="1">
    <source>
        <dbReference type="ARBA" id="ARBA00022527"/>
    </source>
</evidence>
<dbReference type="RefSeq" id="WP_231334512.1">
    <property type="nucleotide sequence ID" value="NZ_CP059572.1"/>
</dbReference>
<evidence type="ECO:0000313" key="3">
    <source>
        <dbReference type="EMBL" id="QXJ21365.1"/>
    </source>
</evidence>
<proteinExistence type="predicted"/>
<keyword evidence="1" id="KW-0418">Kinase</keyword>
<dbReference type="PANTHER" id="PTHR35526:SF3">
    <property type="entry name" value="ANTI-SIGMA-F FACTOR RSBW"/>
    <property type="match status" value="1"/>
</dbReference>
<reference evidence="3" key="1">
    <citation type="submission" date="2020-07" db="EMBL/GenBank/DDBJ databases">
        <authorList>
            <person name="Tarantini F.S."/>
            <person name="Hong K.W."/>
            <person name="Chan K.G."/>
        </authorList>
    </citation>
    <scope>NUCLEOTIDE SEQUENCE</scope>
    <source>
        <strain evidence="3">32-07</strain>
    </source>
</reference>
<dbReference type="InterPro" id="IPR050267">
    <property type="entry name" value="Anti-sigma-factor_SerPK"/>
</dbReference>
<dbReference type="EMBL" id="CP059572">
    <property type="protein sequence ID" value="QXJ21365.1"/>
    <property type="molecule type" value="Genomic_DNA"/>
</dbReference>
<dbReference type="CDD" id="cd16936">
    <property type="entry name" value="HATPase_RsbW-like"/>
    <property type="match status" value="1"/>
</dbReference>
<dbReference type="Pfam" id="PF13581">
    <property type="entry name" value="HATPase_c_2"/>
    <property type="match status" value="1"/>
</dbReference>